<keyword evidence="7" id="KW-1133">Transmembrane helix</keyword>
<evidence type="ECO:0000256" key="2">
    <source>
        <dbReference type="ARBA" id="ARBA00004167"/>
    </source>
</evidence>
<dbReference type="EMBL" id="KL402896">
    <property type="protein sequence ID" value="KEH16481.1"/>
    <property type="molecule type" value="Genomic_DNA"/>
</dbReference>
<reference evidence="14 17" key="2">
    <citation type="journal article" date="2014" name="BMC Genomics">
        <title>An improved genome release (version Mt4.0) for the model legume Medicago truncatula.</title>
        <authorList>
            <person name="Tang H."/>
            <person name="Krishnakumar V."/>
            <person name="Bidwell S."/>
            <person name="Rosen B."/>
            <person name="Chan A."/>
            <person name="Zhou S."/>
            <person name="Gentzbittel L."/>
            <person name="Childs K.L."/>
            <person name="Yandell M."/>
            <person name="Gundlach H."/>
            <person name="Mayer K.F."/>
            <person name="Schwartz D.C."/>
            <person name="Town C.D."/>
        </authorList>
    </citation>
    <scope>GENOME REANNOTATION</scope>
    <source>
        <strain evidence="14">A17</strain>
        <strain evidence="16 17">cv. Jemalong A17</strain>
    </source>
</reference>
<keyword evidence="4 12" id="KW-0349">Heme</keyword>
<keyword evidence="9 12" id="KW-0408">Iron</keyword>
<sequence length="513" mass="59000">MAEMLDYIRLLFVWLLSTIAIQAILTRKKNKNHPSTPPTPPALPIIGHFHLIAKLPPHQSFHKLSIRYGPIMQLFIGSIPCVVISSPDIVKEFLKTHESYFSNRFISSVIHNLTYGSKDFIFAPYGEYWKFIKKICMSELLGGRTLDKFLPLRQKETMRFLRLLQTKGEAREAVNVGGELLNLTNRIITTMAMSKTCAENDSDVEDIRKMVQDSVELSGRFNLSDFIWFFKNWDMQGFNKRLKVVMERFDTLMERVIREHQVEMKKRKEKGEGDHVRDLLDILLEMHENENTEIKLTRENVKALILDIFMAGTETSATTIEWALAELINNPHVMEKARKEIDSQIGRSRLIQESDLPNLPYLRATLKETLRLHPTVPVVVRESSENCNVCGFEIPAKTILFSNLWSMGRDPKLWENPYEFKPERFMSEENKFDVRGQNFQFMPFGTGRRSCPGASLALQAVPTNLAAMIQCFEWKVGGNGKVNMDEKAATSLPRAHPLICVPIPRFNCFPFGE</sequence>
<dbReference type="InterPro" id="IPR017972">
    <property type="entry name" value="Cyt_P450_CS"/>
</dbReference>
<keyword evidence="5" id="KW-0812">Transmembrane</keyword>
<dbReference type="PANTHER" id="PTHR47943:SF8">
    <property type="entry name" value="CYTOCHROME P450"/>
    <property type="match status" value="1"/>
</dbReference>
<keyword evidence="8 13" id="KW-0560">Oxidoreductase</keyword>
<evidence type="ECO:0000313" key="18">
    <source>
        <dbReference type="Proteomes" id="UP000265566"/>
    </source>
</evidence>
<keyword evidence="6 12" id="KW-0479">Metal-binding</keyword>
<dbReference type="KEGG" id="mtr:25480540"/>
<reference evidence="16" key="3">
    <citation type="submission" date="2015-06" db="UniProtKB">
        <authorList>
            <consortium name="EnsemblPlants"/>
        </authorList>
    </citation>
    <scope>IDENTIFICATION</scope>
    <source>
        <strain evidence="16">cv. Jemalong A17</strain>
    </source>
</reference>
<dbReference type="InterPro" id="IPR001128">
    <property type="entry name" value="Cyt_P450"/>
</dbReference>
<comment type="similarity">
    <text evidence="3 13">Belongs to the cytochrome P450 family.</text>
</comment>
<dbReference type="GO" id="GO:0016709">
    <property type="term" value="F:oxidoreductase activity, acting on paired donors, with incorporation or reduction of molecular oxygen, NAD(P)H as one donor, and incorporation of one atom of oxygen"/>
    <property type="evidence" value="ECO:0000318"/>
    <property type="project" value="GO_Central"/>
</dbReference>
<comment type="subcellular location">
    <subcellularLocation>
        <location evidence="2">Membrane</location>
        <topology evidence="2">Single-pass membrane protein</topology>
    </subcellularLocation>
</comment>
<dbReference type="Proteomes" id="UP000002051">
    <property type="component" value="Unassembled WGS sequence"/>
</dbReference>
<dbReference type="AlphaFoldDB" id="A0A072TH04"/>
<reference evidence="14 17" key="1">
    <citation type="journal article" date="2011" name="Nature">
        <title>The Medicago genome provides insight into the evolution of rhizobial symbioses.</title>
        <authorList>
            <person name="Young N.D."/>
            <person name="Debelle F."/>
            <person name="Oldroyd G.E."/>
            <person name="Geurts R."/>
            <person name="Cannon S.B."/>
            <person name="Udvardi M.K."/>
            <person name="Benedito V.A."/>
            <person name="Mayer K.F."/>
            <person name="Gouzy J."/>
            <person name="Schoof H."/>
            <person name="Van de Peer Y."/>
            <person name="Proost S."/>
            <person name="Cook D.R."/>
            <person name="Meyers B.C."/>
            <person name="Spannagl M."/>
            <person name="Cheung F."/>
            <person name="De Mita S."/>
            <person name="Krishnakumar V."/>
            <person name="Gundlach H."/>
            <person name="Zhou S."/>
            <person name="Mudge J."/>
            <person name="Bharti A.K."/>
            <person name="Murray J.D."/>
            <person name="Naoumkina M.A."/>
            <person name="Rosen B."/>
            <person name="Silverstein K.A."/>
            <person name="Tang H."/>
            <person name="Rombauts S."/>
            <person name="Zhao P.X."/>
            <person name="Zhou P."/>
            <person name="Barbe V."/>
            <person name="Bardou P."/>
            <person name="Bechner M."/>
            <person name="Bellec A."/>
            <person name="Berger A."/>
            <person name="Berges H."/>
            <person name="Bidwell S."/>
            <person name="Bisseling T."/>
            <person name="Choisne N."/>
            <person name="Couloux A."/>
            <person name="Denny R."/>
            <person name="Deshpande S."/>
            <person name="Dai X."/>
            <person name="Doyle J.J."/>
            <person name="Dudez A.M."/>
            <person name="Farmer A.D."/>
            <person name="Fouteau S."/>
            <person name="Franken C."/>
            <person name="Gibelin C."/>
            <person name="Gish J."/>
            <person name="Goldstein S."/>
            <person name="Gonzalez A.J."/>
            <person name="Green P.J."/>
            <person name="Hallab A."/>
            <person name="Hartog M."/>
            <person name="Hua A."/>
            <person name="Humphray S.J."/>
            <person name="Jeong D.H."/>
            <person name="Jing Y."/>
            <person name="Jocker A."/>
            <person name="Kenton S.M."/>
            <person name="Kim D.J."/>
            <person name="Klee K."/>
            <person name="Lai H."/>
            <person name="Lang C."/>
            <person name="Lin S."/>
            <person name="Macmil S.L."/>
            <person name="Magdelenat G."/>
            <person name="Matthews L."/>
            <person name="McCorrison J."/>
            <person name="Monaghan E.L."/>
            <person name="Mun J.H."/>
            <person name="Najar F.Z."/>
            <person name="Nicholson C."/>
            <person name="Noirot C."/>
            <person name="O'Bleness M."/>
            <person name="Paule C.R."/>
            <person name="Poulain J."/>
            <person name="Prion F."/>
            <person name="Qin B."/>
            <person name="Qu C."/>
            <person name="Retzel E.F."/>
            <person name="Riddle C."/>
            <person name="Sallet E."/>
            <person name="Samain S."/>
            <person name="Samson N."/>
            <person name="Sanders I."/>
            <person name="Saurat O."/>
            <person name="Scarpelli C."/>
            <person name="Schiex T."/>
            <person name="Segurens B."/>
            <person name="Severin A.J."/>
            <person name="Sherrier D.J."/>
            <person name="Shi R."/>
            <person name="Sims S."/>
            <person name="Singer S.R."/>
            <person name="Sinharoy S."/>
            <person name="Sterck L."/>
            <person name="Viollet A."/>
            <person name="Wang B.B."/>
            <person name="Wang K."/>
            <person name="Wang M."/>
            <person name="Wang X."/>
            <person name="Warfsmann J."/>
            <person name="Weissenbach J."/>
            <person name="White D.D."/>
            <person name="White J.D."/>
            <person name="Wiley G.B."/>
            <person name="Wincker P."/>
            <person name="Xing Y."/>
            <person name="Yang L."/>
            <person name="Yao Z."/>
            <person name="Ying F."/>
            <person name="Zhai J."/>
            <person name="Zhou L."/>
            <person name="Zuber A."/>
            <person name="Denarie J."/>
            <person name="Dixon R.A."/>
            <person name="May G.D."/>
            <person name="Schwartz D.C."/>
            <person name="Rogers J."/>
            <person name="Quetier F."/>
            <person name="Town C.D."/>
            <person name="Roe B.A."/>
        </authorList>
    </citation>
    <scope>NUCLEOTIDE SEQUENCE [LARGE SCALE GENOMIC DNA]</scope>
    <source>
        <strain evidence="14">A17</strain>
        <strain evidence="16 17">cv. Jemalong A17</strain>
    </source>
</reference>
<dbReference type="GO" id="GO:0005506">
    <property type="term" value="F:iron ion binding"/>
    <property type="evidence" value="ECO:0007669"/>
    <property type="project" value="InterPro"/>
</dbReference>
<dbReference type="PANTHER" id="PTHR47943">
    <property type="entry name" value="CYTOCHROME P450 93A3-LIKE"/>
    <property type="match status" value="1"/>
</dbReference>
<dbReference type="OrthoDB" id="1103324at2759"/>
<dbReference type="Gene3D" id="1.10.630.10">
    <property type="entry name" value="Cytochrome P450"/>
    <property type="match status" value="1"/>
</dbReference>
<dbReference type="Proteomes" id="UP000265566">
    <property type="component" value="Chromosome 1"/>
</dbReference>
<evidence type="ECO:0000256" key="1">
    <source>
        <dbReference type="ARBA" id="ARBA00001971"/>
    </source>
</evidence>
<dbReference type="CDD" id="cd20655">
    <property type="entry name" value="CYP93"/>
    <property type="match status" value="1"/>
</dbReference>
<dbReference type="EC" id="1.14.14.93" evidence="15"/>
<dbReference type="Pfam" id="PF00067">
    <property type="entry name" value="p450"/>
    <property type="match status" value="1"/>
</dbReference>
<organism evidence="14 17">
    <name type="scientific">Medicago truncatula</name>
    <name type="common">Barrel medic</name>
    <name type="synonym">Medicago tribuloides</name>
    <dbReference type="NCBI Taxonomy" id="3880"/>
    <lineage>
        <taxon>Eukaryota</taxon>
        <taxon>Viridiplantae</taxon>
        <taxon>Streptophyta</taxon>
        <taxon>Embryophyta</taxon>
        <taxon>Tracheophyta</taxon>
        <taxon>Spermatophyta</taxon>
        <taxon>Magnoliopsida</taxon>
        <taxon>eudicotyledons</taxon>
        <taxon>Gunneridae</taxon>
        <taxon>Pentapetalae</taxon>
        <taxon>rosids</taxon>
        <taxon>fabids</taxon>
        <taxon>Fabales</taxon>
        <taxon>Fabaceae</taxon>
        <taxon>Papilionoideae</taxon>
        <taxon>50 kb inversion clade</taxon>
        <taxon>NPAAA clade</taxon>
        <taxon>Hologalegina</taxon>
        <taxon>IRL clade</taxon>
        <taxon>Trifolieae</taxon>
        <taxon>Medicago</taxon>
    </lineage>
</organism>
<dbReference type="EMBL" id="PSQE01000001">
    <property type="protein sequence ID" value="RHN79193.1"/>
    <property type="molecule type" value="Genomic_DNA"/>
</dbReference>
<dbReference type="GO" id="GO:0020037">
    <property type="term" value="F:heme binding"/>
    <property type="evidence" value="ECO:0007669"/>
    <property type="project" value="InterPro"/>
</dbReference>
<dbReference type="GO" id="GO:0047082">
    <property type="term" value="F:3,9-dihydroxypterocarpan 6a-monooxygenase activity"/>
    <property type="evidence" value="ECO:0007669"/>
    <property type="project" value="UniProtKB-EC"/>
</dbReference>
<evidence type="ECO:0000256" key="7">
    <source>
        <dbReference type="ARBA" id="ARBA00022989"/>
    </source>
</evidence>
<dbReference type="GO" id="GO:0016020">
    <property type="term" value="C:membrane"/>
    <property type="evidence" value="ECO:0000318"/>
    <property type="project" value="GO_Central"/>
</dbReference>
<evidence type="ECO:0000256" key="10">
    <source>
        <dbReference type="ARBA" id="ARBA00023033"/>
    </source>
</evidence>
<evidence type="ECO:0000256" key="4">
    <source>
        <dbReference type="ARBA" id="ARBA00022617"/>
    </source>
</evidence>
<feature type="binding site" description="axial binding residue" evidence="12">
    <location>
        <position position="451"/>
    </location>
    <ligand>
        <name>heme</name>
        <dbReference type="ChEBI" id="CHEBI:30413"/>
    </ligand>
    <ligandPart>
        <name>Fe</name>
        <dbReference type="ChEBI" id="CHEBI:18248"/>
    </ligandPart>
</feature>
<evidence type="ECO:0000313" key="17">
    <source>
        <dbReference type="Proteomes" id="UP000002051"/>
    </source>
</evidence>
<evidence type="ECO:0000313" key="15">
    <source>
        <dbReference type="EMBL" id="RHN79193.1"/>
    </source>
</evidence>
<name>A0A072TH04_MEDTR</name>
<protein>
    <submittedName>
        <fullName evidence="14">Cytochrome P450 family protein</fullName>
    </submittedName>
    <submittedName>
        <fullName evidence="15">Putative 3,9-dihydroxypterocarpan 6A-monooxygenase</fullName>
        <ecNumber evidence="15">1.14.14.93</ecNumber>
    </submittedName>
</protein>
<evidence type="ECO:0000313" key="14">
    <source>
        <dbReference type="EMBL" id="KEH16481.1"/>
    </source>
</evidence>
<evidence type="ECO:0000256" key="11">
    <source>
        <dbReference type="ARBA" id="ARBA00023136"/>
    </source>
</evidence>
<dbReference type="InterPro" id="IPR036396">
    <property type="entry name" value="Cyt_P450_sf"/>
</dbReference>
<dbReference type="PRINTS" id="PR00385">
    <property type="entry name" value="P450"/>
</dbReference>
<comment type="cofactor">
    <cofactor evidence="1 12">
        <name>heme</name>
        <dbReference type="ChEBI" id="CHEBI:30413"/>
    </cofactor>
</comment>
<dbReference type="HOGENOM" id="CLU_001570_4_0_1"/>
<keyword evidence="17" id="KW-1185">Reference proteome</keyword>
<proteinExistence type="inferred from homology"/>
<evidence type="ECO:0000256" key="5">
    <source>
        <dbReference type="ARBA" id="ARBA00022692"/>
    </source>
</evidence>
<dbReference type="Gramene" id="rna2928">
    <property type="protein sequence ID" value="RHN79193.1"/>
    <property type="gene ID" value="gene2928"/>
</dbReference>
<evidence type="ECO:0000256" key="9">
    <source>
        <dbReference type="ARBA" id="ARBA00023004"/>
    </source>
</evidence>
<keyword evidence="11" id="KW-0472">Membrane</keyword>
<dbReference type="PRINTS" id="PR00463">
    <property type="entry name" value="EP450I"/>
</dbReference>
<evidence type="ECO:0000256" key="13">
    <source>
        <dbReference type="RuleBase" id="RU000461"/>
    </source>
</evidence>
<evidence type="ECO:0000256" key="3">
    <source>
        <dbReference type="ARBA" id="ARBA00010617"/>
    </source>
</evidence>
<evidence type="ECO:0000313" key="16">
    <source>
        <dbReference type="EnsemblPlants" id="KEH16481"/>
    </source>
</evidence>
<keyword evidence="10 13" id="KW-0503">Monooxygenase</keyword>
<reference evidence="15" key="5">
    <citation type="journal article" date="2018" name="Nat. Plants">
        <title>Whole-genome landscape of Medicago truncatula symbiotic genes.</title>
        <authorList>
            <person name="Pecrix Y."/>
            <person name="Gamas P."/>
            <person name="Carrere S."/>
        </authorList>
    </citation>
    <scope>NUCLEOTIDE SEQUENCE</scope>
    <source>
        <tissue evidence="15">Leaves</tissue>
    </source>
</reference>
<evidence type="ECO:0000256" key="6">
    <source>
        <dbReference type="ARBA" id="ARBA00022723"/>
    </source>
</evidence>
<accession>A0A072TH04</accession>
<evidence type="ECO:0000256" key="8">
    <source>
        <dbReference type="ARBA" id="ARBA00023002"/>
    </source>
</evidence>
<dbReference type="SUPFAM" id="SSF48264">
    <property type="entry name" value="Cytochrome P450"/>
    <property type="match status" value="1"/>
</dbReference>
<reference evidence="18" key="4">
    <citation type="journal article" date="2018" name="Nat. Plants">
        <title>Whole-genome landscape of Medicago truncatula symbiotic genes.</title>
        <authorList>
            <person name="Pecrix Y."/>
            <person name="Staton S.E."/>
            <person name="Sallet E."/>
            <person name="Lelandais-Briere C."/>
            <person name="Moreau S."/>
            <person name="Carrere S."/>
            <person name="Blein T."/>
            <person name="Jardinaud M.F."/>
            <person name="Latrasse D."/>
            <person name="Zouine M."/>
            <person name="Zahm M."/>
            <person name="Kreplak J."/>
            <person name="Mayjonade B."/>
            <person name="Satge C."/>
            <person name="Perez M."/>
            <person name="Cauet S."/>
            <person name="Marande W."/>
            <person name="Chantry-Darmon C."/>
            <person name="Lopez-Roques C."/>
            <person name="Bouchez O."/>
            <person name="Berard A."/>
            <person name="Debelle F."/>
            <person name="Munos S."/>
            <person name="Bendahmane A."/>
            <person name="Berges H."/>
            <person name="Niebel A."/>
            <person name="Buitink J."/>
            <person name="Frugier F."/>
            <person name="Benhamed M."/>
            <person name="Crespi M."/>
            <person name="Gouzy J."/>
            <person name="Gamas P."/>
        </authorList>
    </citation>
    <scope>NUCLEOTIDE SEQUENCE [LARGE SCALE GENOMIC DNA]</scope>
    <source>
        <strain evidence="18">cv. Jemalong A17</strain>
    </source>
</reference>
<gene>
    <name evidence="16" type="primary">25480540</name>
    <name evidence="14" type="ORF">MTR_0171s0020</name>
    <name evidence="15" type="ORF">MtrunA17_Chr1g0174451</name>
</gene>
<dbReference type="PROSITE" id="PS00086">
    <property type="entry name" value="CYTOCHROME_P450"/>
    <property type="match status" value="1"/>
</dbReference>
<dbReference type="InterPro" id="IPR002401">
    <property type="entry name" value="Cyt_P450_E_grp-I"/>
</dbReference>
<dbReference type="STRING" id="3880.A0A072TH04"/>
<evidence type="ECO:0000256" key="12">
    <source>
        <dbReference type="PIRSR" id="PIRSR602401-1"/>
    </source>
</evidence>
<dbReference type="FunFam" id="1.10.630.10:FF:000019">
    <property type="entry name" value="Cytochrome P450 family protein"/>
    <property type="match status" value="1"/>
</dbReference>
<dbReference type="EnsemblPlants" id="KEH16481">
    <property type="protein sequence ID" value="KEH16481"/>
    <property type="gene ID" value="MTR_0171s0020"/>
</dbReference>